<name>A0A173GNK7_9HYPO</name>
<dbReference type="Pfam" id="PF11735">
    <property type="entry name" value="CAP59_mtransfer"/>
    <property type="match status" value="1"/>
</dbReference>
<sequence>MALRRRPSILRDAVLDSLKAQYLNAVKMRRRFSARQSTNSHQKVRFDLPVPFQSPSSPPADDGRPRLPATISLDTATSYIKAILDEGSTALPRMACPNQDYSRYASLKPARFDYPHFLTKPSSKTPYFFALNLRNNMAILPRLLASVIQVIRFLGPENCALSIVEGNSPDGTADVLSLLEQYLDSRLRTFFVLRDSTNPKGDERFELLAKLRQKALEPMLAEPNRYRDATVAFINDVAICPDDILELLYQRKHLGADMTCAMDWNDLGGPNSTFYDIYISRSIKGDTFFNIPMTGGSWSESGNLFWNDPDTRARLDAYLPFQVFACWNGAVTFTAKPLVKRQVVFRKAQEGECHNGEPEIFCKDLWRKGYGKIAVVPSVNLAYADNVGQKLHDEKGTASQIVARTKHLNDLIEWQGPPEKVRLYLNM</sequence>
<evidence type="ECO:0000256" key="1">
    <source>
        <dbReference type="SAM" id="MobiDB-lite"/>
    </source>
</evidence>
<accession>A0A173GNK7</accession>
<dbReference type="InterPro" id="IPR021047">
    <property type="entry name" value="Mannosyltransferase_CMT1"/>
</dbReference>
<reference evidence="2" key="1">
    <citation type="journal article" date="2016" name="BMC Genomics">
        <title>Genome sequence and comparative analysis of clavicipitaceous insect-pathogenic fungus Aschersonia badia with Metarhizium spp.</title>
        <authorList>
            <person name="Agrawal Y."/>
            <person name="Narwani T."/>
            <person name="Subramanian S."/>
        </authorList>
    </citation>
    <scope>NUCLEOTIDE SEQUENCE</scope>
    <source>
        <strain evidence="2">MTCC 10142</strain>
    </source>
</reference>
<organism evidence="2">
    <name type="scientific">Hypocrella siamensis</name>
    <dbReference type="NCBI Taxonomy" id="696354"/>
    <lineage>
        <taxon>Eukaryota</taxon>
        <taxon>Fungi</taxon>
        <taxon>Dikarya</taxon>
        <taxon>Ascomycota</taxon>
        <taxon>Pezizomycotina</taxon>
        <taxon>Sordariomycetes</taxon>
        <taxon>Hypocreomycetidae</taxon>
        <taxon>Hypocreales</taxon>
        <taxon>Clavicipitaceae</taxon>
        <taxon>Hypocrella</taxon>
    </lineage>
</organism>
<protein>
    <recommendedName>
        <fullName evidence="3">Glycosyltransferase family 69 protein</fullName>
    </recommendedName>
</protein>
<dbReference type="EMBL" id="KU202692">
    <property type="protein sequence ID" value="ANH56602.1"/>
    <property type="molecule type" value="Genomic_DNA"/>
</dbReference>
<proteinExistence type="predicted"/>
<dbReference type="PANTHER" id="PTHR34144">
    <property type="entry name" value="CHROMOSOME 8, WHOLE GENOME SHOTGUN SEQUENCE"/>
    <property type="match status" value="1"/>
</dbReference>
<dbReference type="PANTHER" id="PTHR34144:SF5">
    <property type="entry name" value="ALPHA-1,3-MANNOSYLTRANSFERASE CMT1"/>
    <property type="match status" value="1"/>
</dbReference>
<feature type="region of interest" description="Disordered" evidence="1">
    <location>
        <begin position="33"/>
        <end position="66"/>
    </location>
</feature>
<evidence type="ECO:0000313" key="2">
    <source>
        <dbReference type="EMBL" id="ANH56602.1"/>
    </source>
</evidence>
<evidence type="ECO:0008006" key="3">
    <source>
        <dbReference type="Google" id="ProtNLM"/>
    </source>
</evidence>
<feature type="non-terminal residue" evidence="2">
    <location>
        <position position="427"/>
    </location>
</feature>
<dbReference type="AlphaFoldDB" id="A0A173GNK7"/>